<accession>A0A9P5NDC3</accession>
<gene>
    <name evidence="2" type="ORF">CPB84DRAFT_1688449</name>
</gene>
<keyword evidence="3" id="KW-1185">Reference proteome</keyword>
<evidence type="ECO:0000256" key="1">
    <source>
        <dbReference type="SAM" id="MobiDB-lite"/>
    </source>
</evidence>
<dbReference type="OrthoDB" id="3269417at2759"/>
<feature type="region of interest" description="Disordered" evidence="1">
    <location>
        <begin position="126"/>
        <end position="145"/>
    </location>
</feature>
<evidence type="ECO:0000313" key="3">
    <source>
        <dbReference type="Proteomes" id="UP000724874"/>
    </source>
</evidence>
<comment type="caution">
    <text evidence="2">The sequence shown here is derived from an EMBL/GenBank/DDBJ whole genome shotgun (WGS) entry which is preliminary data.</text>
</comment>
<evidence type="ECO:0000313" key="2">
    <source>
        <dbReference type="EMBL" id="KAF8878135.1"/>
    </source>
</evidence>
<dbReference type="EMBL" id="JADNYJ010000162">
    <property type="protein sequence ID" value="KAF8878135.1"/>
    <property type="molecule type" value="Genomic_DNA"/>
</dbReference>
<proteinExistence type="predicted"/>
<name>A0A9P5NDC3_GYMJU</name>
<reference evidence="2" key="1">
    <citation type="submission" date="2020-11" db="EMBL/GenBank/DDBJ databases">
        <authorList>
            <consortium name="DOE Joint Genome Institute"/>
            <person name="Ahrendt S."/>
            <person name="Riley R."/>
            <person name="Andreopoulos W."/>
            <person name="LaButti K."/>
            <person name="Pangilinan J."/>
            <person name="Ruiz-duenas F.J."/>
            <person name="Barrasa J.M."/>
            <person name="Sanchez-Garcia M."/>
            <person name="Camarero S."/>
            <person name="Miyauchi S."/>
            <person name="Serrano A."/>
            <person name="Linde D."/>
            <person name="Babiker R."/>
            <person name="Drula E."/>
            <person name="Ayuso-Fernandez I."/>
            <person name="Pacheco R."/>
            <person name="Padilla G."/>
            <person name="Ferreira P."/>
            <person name="Barriuso J."/>
            <person name="Kellner H."/>
            <person name="Castanera R."/>
            <person name="Alfaro M."/>
            <person name="Ramirez L."/>
            <person name="Pisabarro A.G."/>
            <person name="Kuo A."/>
            <person name="Tritt A."/>
            <person name="Lipzen A."/>
            <person name="He G."/>
            <person name="Yan M."/>
            <person name="Ng V."/>
            <person name="Cullen D."/>
            <person name="Martin F."/>
            <person name="Rosso M.-N."/>
            <person name="Henrissat B."/>
            <person name="Hibbett D."/>
            <person name="Martinez A.T."/>
            <person name="Grigoriev I.V."/>
        </authorList>
    </citation>
    <scope>NUCLEOTIDE SEQUENCE</scope>
    <source>
        <strain evidence="2">AH 44721</strain>
    </source>
</reference>
<dbReference type="Proteomes" id="UP000724874">
    <property type="component" value="Unassembled WGS sequence"/>
</dbReference>
<organism evidence="2 3">
    <name type="scientific">Gymnopilus junonius</name>
    <name type="common">Spectacular rustgill mushroom</name>
    <name type="synonym">Gymnopilus spectabilis subsp. junonius</name>
    <dbReference type="NCBI Taxonomy" id="109634"/>
    <lineage>
        <taxon>Eukaryota</taxon>
        <taxon>Fungi</taxon>
        <taxon>Dikarya</taxon>
        <taxon>Basidiomycota</taxon>
        <taxon>Agaricomycotina</taxon>
        <taxon>Agaricomycetes</taxon>
        <taxon>Agaricomycetidae</taxon>
        <taxon>Agaricales</taxon>
        <taxon>Agaricineae</taxon>
        <taxon>Hymenogastraceae</taxon>
        <taxon>Gymnopilus</taxon>
    </lineage>
</organism>
<sequence length="183" mass="20857">MAVQELNCHYCAVPTFGRSMIQRFWESASNMKKLAARNYEDLLQCTIPFFEGLLPEPHNAAIASLLFMLAEWHTLAKLQMHTKTLVNWLQQCTTNLSSQMRRFKMHTCSSFVTRALPKEEAACGQGQVKKAARRGQTTAGPLPTASKQPHKVKLFNLFTYKYHSLGNYMKMILQFGTTDLYST</sequence>
<dbReference type="AlphaFoldDB" id="A0A9P5NDC3"/>
<protein>
    <submittedName>
        <fullName evidence="2">Uncharacterized protein</fullName>
    </submittedName>
</protein>